<reference evidence="2 3" key="1">
    <citation type="submission" date="2024-06" db="EMBL/GenBank/DDBJ databases">
        <title>Genome of Rhodovulum iodosum, a marine photoferrotroph.</title>
        <authorList>
            <person name="Bianchini G."/>
            <person name="Nikeleit V."/>
            <person name="Kappler A."/>
            <person name="Bryce C."/>
            <person name="Sanchez-Baracaldo P."/>
        </authorList>
    </citation>
    <scope>NUCLEOTIDE SEQUENCE [LARGE SCALE GENOMIC DNA]</scope>
    <source>
        <strain evidence="2 3">UT/N1</strain>
    </source>
</reference>
<dbReference type="Pfam" id="PF13704">
    <property type="entry name" value="Glyco_tranf_2_4"/>
    <property type="match status" value="1"/>
</dbReference>
<dbReference type="EMBL" id="JBEHHI010000001">
    <property type="protein sequence ID" value="MEX5727228.1"/>
    <property type="molecule type" value="Genomic_DNA"/>
</dbReference>
<dbReference type="Proteomes" id="UP001560019">
    <property type="component" value="Unassembled WGS sequence"/>
</dbReference>
<dbReference type="PANTHER" id="PTHR34203:SF15">
    <property type="entry name" value="SLL1173 PROTEIN"/>
    <property type="match status" value="1"/>
</dbReference>
<dbReference type="InterPro" id="IPR006342">
    <property type="entry name" value="FkbM_mtfrase"/>
</dbReference>
<name>A0ABV3XS59_9RHOB</name>
<comment type="caution">
    <text evidence="2">The sequence shown here is derived from an EMBL/GenBank/DDBJ whole genome shotgun (WGS) entry which is preliminary data.</text>
</comment>
<keyword evidence="3" id="KW-1185">Reference proteome</keyword>
<evidence type="ECO:0000313" key="3">
    <source>
        <dbReference type="Proteomes" id="UP001560019"/>
    </source>
</evidence>
<evidence type="ECO:0000313" key="2">
    <source>
        <dbReference type="EMBL" id="MEX5727228.1"/>
    </source>
</evidence>
<feature type="domain" description="Methyltransferase FkbM" evidence="1">
    <location>
        <begin position="80"/>
        <end position="208"/>
    </location>
</feature>
<gene>
    <name evidence="2" type="ORF">Ga0609869_000581</name>
</gene>
<protein>
    <submittedName>
        <fullName evidence="2">FkbM family methyltransferase</fullName>
    </submittedName>
</protein>
<dbReference type="SUPFAM" id="SSF53335">
    <property type="entry name" value="S-adenosyl-L-methionine-dependent methyltransferases"/>
    <property type="match status" value="1"/>
</dbReference>
<keyword evidence="2" id="KW-0489">Methyltransferase</keyword>
<proteinExistence type="predicted"/>
<dbReference type="GO" id="GO:0008168">
    <property type="term" value="F:methyltransferase activity"/>
    <property type="evidence" value="ECO:0007669"/>
    <property type="project" value="UniProtKB-KW"/>
</dbReference>
<accession>A0ABV3XS59</accession>
<sequence length="611" mass="68758">MGRIVNRIAEPKKDCPDYDEVIECQGVTMPFIPHIVTPKIEKAMRNNRYEGGEAKTLRALVRPGDRVLELGAGMGLCASIAALSEGVEAVVAVEANPALMPVIRETLRLNGAERADLRFGAVDHASGPSCRFYLRHNFWASTMEPDSRPYHEVVEVPRLGLNDLLDEVRPTVLQCDIEGAELSLLSDPDVDLSGIRLLILELHPKVYGEEGVARLTGTLAARGFYRQTDTWNSSTVQVFAPQDGVRQPLEGSLMPTRRYRTWPLQEPRVMVATCMKDEGPFILEWLAWHRAVGVTDLVVFTNDCSDGSAELLDRLDDLGEVTHLPNPALAVEGDAHFQPRALRYTHYLRTLRDADFFISMDVDEFINIRDGEGRLTDLFAEVGPFDAISMSELNHGSNARRDFERGWVTEQFPAHQTPKPGKRKAKRGVKTIVRLSPRVARLRNHRPDFMPQIGPVLWLDGSGRYLSELQRDDEANGADARDAYDRVVLEHYPLRSLGSYLMKARRGDVVVANKSVSNRYWRTRNQHAFATSSFNPAQVARAKAEYARLMADERLAALHEAACDFHEASIEEIRRWPEMIERERWIFENAWREDVAGEQPADDDQPGTAGG</sequence>
<organism evidence="2 3">
    <name type="scientific">Rhodovulum iodosum</name>
    <dbReference type="NCBI Taxonomy" id="68291"/>
    <lineage>
        <taxon>Bacteria</taxon>
        <taxon>Pseudomonadati</taxon>
        <taxon>Pseudomonadota</taxon>
        <taxon>Alphaproteobacteria</taxon>
        <taxon>Rhodobacterales</taxon>
        <taxon>Paracoccaceae</taxon>
        <taxon>Rhodovulum</taxon>
    </lineage>
</organism>
<dbReference type="Pfam" id="PF05050">
    <property type="entry name" value="Methyltransf_21"/>
    <property type="match status" value="1"/>
</dbReference>
<dbReference type="GO" id="GO:0032259">
    <property type="term" value="P:methylation"/>
    <property type="evidence" value="ECO:0007669"/>
    <property type="project" value="UniProtKB-KW"/>
</dbReference>
<evidence type="ECO:0000259" key="1">
    <source>
        <dbReference type="Pfam" id="PF05050"/>
    </source>
</evidence>
<dbReference type="Gene3D" id="3.40.50.150">
    <property type="entry name" value="Vaccinia Virus protein VP39"/>
    <property type="match status" value="1"/>
</dbReference>
<dbReference type="InterPro" id="IPR029063">
    <property type="entry name" value="SAM-dependent_MTases_sf"/>
</dbReference>
<dbReference type="InterPro" id="IPR052514">
    <property type="entry name" value="SAM-dependent_MTase"/>
</dbReference>
<dbReference type="NCBIfam" id="TIGR01444">
    <property type="entry name" value="fkbM_fam"/>
    <property type="match status" value="1"/>
</dbReference>
<keyword evidence="2" id="KW-0808">Transferase</keyword>
<dbReference type="PANTHER" id="PTHR34203">
    <property type="entry name" value="METHYLTRANSFERASE, FKBM FAMILY PROTEIN"/>
    <property type="match status" value="1"/>
</dbReference>